<dbReference type="GO" id="GO:0032259">
    <property type="term" value="P:methylation"/>
    <property type="evidence" value="ECO:0007669"/>
    <property type="project" value="UniProtKB-KW"/>
</dbReference>
<sequence>MDDAIWTAERAVEKDKIDWREATALMGELNLKPQLMTFKAWLWASATISSRTMHIPWDSAGCLCPVGDFFNYAAPAEEPYHSENKPHQNVFPLHDTSPGKVQNAGKSVEEPFYAHEQRLIDAGYEEEIAAYCFYARRNYRKGDQVLLSYGTYTNLELLEHYGFLLHENPNDIAFIPLEPNMYSLCSWPKESLYIHQDGKPSFALLATIRLWATPVTYRRSVGHIAYSGHQISAENEVTVLEWIVQNCRALLGNCSTSIEEDELLLNTIHKIQDYNTSIDFGDVSRACIIEPSAFLEMNDRKLRSQVQICRKARLIHRWKLAVEWRLSYKRILCECISHCNERLENPFLNVS</sequence>
<dbReference type="AlphaFoldDB" id="A0A8S0U7J6"/>
<dbReference type="CDD" id="cd10527">
    <property type="entry name" value="SET_LSMT"/>
    <property type="match status" value="1"/>
</dbReference>
<evidence type="ECO:0000256" key="1">
    <source>
        <dbReference type="ARBA" id="ARBA00022603"/>
    </source>
</evidence>
<dbReference type="InterPro" id="IPR050600">
    <property type="entry name" value="SETD3_SETD6_MTase"/>
</dbReference>
<organism evidence="6 7">
    <name type="scientific">Olea europaea subsp. europaea</name>
    <dbReference type="NCBI Taxonomy" id="158383"/>
    <lineage>
        <taxon>Eukaryota</taxon>
        <taxon>Viridiplantae</taxon>
        <taxon>Streptophyta</taxon>
        <taxon>Embryophyta</taxon>
        <taxon>Tracheophyta</taxon>
        <taxon>Spermatophyta</taxon>
        <taxon>Magnoliopsida</taxon>
        <taxon>eudicotyledons</taxon>
        <taxon>Gunneridae</taxon>
        <taxon>Pentapetalae</taxon>
        <taxon>asterids</taxon>
        <taxon>lamiids</taxon>
        <taxon>Lamiales</taxon>
        <taxon>Oleaceae</taxon>
        <taxon>Oleeae</taxon>
        <taxon>Olea</taxon>
    </lineage>
</organism>
<dbReference type="SUPFAM" id="SSF82199">
    <property type="entry name" value="SET domain"/>
    <property type="match status" value="1"/>
</dbReference>
<keyword evidence="7" id="KW-1185">Reference proteome</keyword>
<evidence type="ECO:0000259" key="5">
    <source>
        <dbReference type="Pfam" id="PF09273"/>
    </source>
</evidence>
<dbReference type="InterPro" id="IPR015353">
    <property type="entry name" value="Rubisco_LSMT_subst-bd"/>
</dbReference>
<evidence type="ECO:0000256" key="3">
    <source>
        <dbReference type="ARBA" id="ARBA00022691"/>
    </source>
</evidence>
<proteinExistence type="predicted"/>
<dbReference type="EMBL" id="CACTIH010007495">
    <property type="protein sequence ID" value="CAA3014582.1"/>
    <property type="molecule type" value="Genomic_DNA"/>
</dbReference>
<dbReference type="OrthoDB" id="441812at2759"/>
<name>A0A8S0U7J6_OLEEU</name>
<dbReference type="PANTHER" id="PTHR13271:SF91">
    <property type="entry name" value="PROTEIN SET DOMAIN GROUP 40"/>
    <property type="match status" value="1"/>
</dbReference>
<dbReference type="Gramene" id="OE9A022095T2">
    <property type="protein sequence ID" value="OE9A022095C2"/>
    <property type="gene ID" value="OE9A022095"/>
</dbReference>
<dbReference type="InterPro" id="IPR046341">
    <property type="entry name" value="SET_dom_sf"/>
</dbReference>
<dbReference type="Gene3D" id="3.90.1420.10">
    <property type="entry name" value="Rubisco LSMT, substrate-binding domain"/>
    <property type="match status" value="1"/>
</dbReference>
<evidence type="ECO:0000256" key="4">
    <source>
        <dbReference type="SAM" id="MobiDB-lite"/>
    </source>
</evidence>
<dbReference type="GO" id="GO:0016279">
    <property type="term" value="F:protein-lysine N-methyltransferase activity"/>
    <property type="evidence" value="ECO:0007669"/>
    <property type="project" value="TreeGrafter"/>
</dbReference>
<reference evidence="6 7" key="1">
    <citation type="submission" date="2019-12" db="EMBL/GenBank/DDBJ databases">
        <authorList>
            <person name="Alioto T."/>
            <person name="Alioto T."/>
            <person name="Gomez Garrido J."/>
        </authorList>
    </citation>
    <scope>NUCLEOTIDE SEQUENCE [LARGE SCALE GENOMIC DNA]</scope>
</reference>
<dbReference type="SUPFAM" id="SSF81822">
    <property type="entry name" value="RuBisCo LSMT C-terminal, substrate-binding domain"/>
    <property type="match status" value="1"/>
</dbReference>
<protein>
    <recommendedName>
        <fullName evidence="5">Rubisco LSMT substrate-binding domain-containing protein</fullName>
    </recommendedName>
</protein>
<evidence type="ECO:0000313" key="7">
    <source>
        <dbReference type="Proteomes" id="UP000594638"/>
    </source>
</evidence>
<dbReference type="InterPro" id="IPR036464">
    <property type="entry name" value="Rubisco_LSMT_subst-bd_sf"/>
</dbReference>
<feature type="region of interest" description="Disordered" evidence="4">
    <location>
        <begin position="81"/>
        <end position="105"/>
    </location>
</feature>
<comment type="caution">
    <text evidence="6">The sequence shown here is derived from an EMBL/GenBank/DDBJ whole genome shotgun (WGS) entry which is preliminary data.</text>
</comment>
<dbReference type="Proteomes" id="UP000594638">
    <property type="component" value="Unassembled WGS sequence"/>
</dbReference>
<keyword evidence="3" id="KW-0949">S-adenosyl-L-methionine</keyword>
<gene>
    <name evidence="6" type="ORF">OLEA9_A022095</name>
</gene>
<dbReference type="PANTHER" id="PTHR13271">
    <property type="entry name" value="UNCHARACTERIZED PUTATIVE METHYLTRANSFERASE"/>
    <property type="match status" value="1"/>
</dbReference>
<evidence type="ECO:0000256" key="2">
    <source>
        <dbReference type="ARBA" id="ARBA00022679"/>
    </source>
</evidence>
<feature type="domain" description="Rubisco LSMT substrate-binding" evidence="5">
    <location>
        <begin position="198"/>
        <end position="332"/>
    </location>
</feature>
<keyword evidence="2" id="KW-0808">Transferase</keyword>
<dbReference type="Gene3D" id="3.90.1410.10">
    <property type="entry name" value="set domain protein methyltransferase, domain 1"/>
    <property type="match status" value="1"/>
</dbReference>
<accession>A0A8S0U7J6</accession>
<evidence type="ECO:0000313" key="6">
    <source>
        <dbReference type="EMBL" id="CAA3014582.1"/>
    </source>
</evidence>
<dbReference type="Pfam" id="PF09273">
    <property type="entry name" value="Rubis-subs-bind"/>
    <property type="match status" value="1"/>
</dbReference>
<keyword evidence="1" id="KW-0489">Methyltransferase</keyword>